<proteinExistence type="predicted"/>
<comment type="caution">
    <text evidence="3">The sequence shown here is derived from an EMBL/GenBank/DDBJ whole genome shotgun (WGS) entry which is preliminary data.</text>
</comment>
<dbReference type="AlphaFoldDB" id="E6PIH8"/>
<evidence type="ECO:0000256" key="2">
    <source>
        <dbReference type="SAM" id="Phobius"/>
    </source>
</evidence>
<gene>
    <name evidence="3" type="ORF">CARN1_0748</name>
</gene>
<reference evidence="3" key="1">
    <citation type="submission" date="2009-10" db="EMBL/GenBank/DDBJ databases">
        <title>Diversity of trophic interactions inside an arsenic-rich microbial ecosystem.</title>
        <authorList>
            <person name="Bertin P.N."/>
            <person name="Heinrich-Salmeron A."/>
            <person name="Pelletier E."/>
            <person name="Goulhen-Chollet F."/>
            <person name="Arsene-Ploetze F."/>
            <person name="Gallien S."/>
            <person name="Calteau A."/>
            <person name="Vallenet D."/>
            <person name="Casiot C."/>
            <person name="Chane-Woon-Ming B."/>
            <person name="Giloteaux L."/>
            <person name="Barakat M."/>
            <person name="Bonnefoy V."/>
            <person name="Bruneel O."/>
            <person name="Chandler M."/>
            <person name="Cleiss J."/>
            <person name="Duran R."/>
            <person name="Elbaz-Poulichet F."/>
            <person name="Fonknechten N."/>
            <person name="Lauga B."/>
            <person name="Mornico D."/>
            <person name="Ortet P."/>
            <person name="Schaeffer C."/>
            <person name="Siguier P."/>
            <person name="Alexander Thil Smith A."/>
            <person name="Van Dorsselaer A."/>
            <person name="Weissenbach J."/>
            <person name="Medigue C."/>
            <person name="Le Paslier D."/>
        </authorList>
    </citation>
    <scope>NUCLEOTIDE SEQUENCE</scope>
</reference>
<feature type="region of interest" description="Disordered" evidence="1">
    <location>
        <begin position="76"/>
        <end position="261"/>
    </location>
</feature>
<feature type="compositionally biased region" description="Pro residues" evidence="1">
    <location>
        <begin position="82"/>
        <end position="103"/>
    </location>
</feature>
<keyword evidence="2" id="KW-1133">Transmembrane helix</keyword>
<feature type="compositionally biased region" description="Basic and acidic residues" evidence="1">
    <location>
        <begin position="16"/>
        <end position="26"/>
    </location>
</feature>
<dbReference type="EMBL" id="CABL01000019">
    <property type="protein sequence ID" value="CBH76268.1"/>
    <property type="molecule type" value="Genomic_DNA"/>
</dbReference>
<feature type="transmembrane region" description="Helical" evidence="2">
    <location>
        <begin position="29"/>
        <end position="52"/>
    </location>
</feature>
<evidence type="ECO:0000313" key="3">
    <source>
        <dbReference type="EMBL" id="CBH76268.1"/>
    </source>
</evidence>
<evidence type="ECO:0000256" key="1">
    <source>
        <dbReference type="SAM" id="MobiDB-lite"/>
    </source>
</evidence>
<feature type="compositionally biased region" description="Low complexity" evidence="1">
    <location>
        <begin position="132"/>
        <end position="141"/>
    </location>
</feature>
<keyword evidence="2" id="KW-0812">Transmembrane</keyword>
<keyword evidence="2" id="KW-0472">Membrane</keyword>
<sequence length="398" mass="42187">MPGRAIRAEAMSEQSADDRDRREQGKRNALSAFGSLALHALMAATLFTISIAPSAQEPEANASTSTVLIVERQVAAVRANPRPQPPKPQVVPRPPQPPRPPQQPRLLSVTRPSASPQPPPRPIRTPRPSPAPRQAAPTARPSPAPLVARVAPSPSPMPTLAPRPSPQPTLTPRPIPSPQPTQVPSPSPTVAPSPAPTQVPSPAPHPVPSLAPHPVRSVATPGPKRSAAPGPKAPVSHAVAAPSRPVAIAPTPKPQSKARPNAYQQRLNALIPHVRATPRGMTRVRTVYRLGSNLGPTPPNSVLAATKFLYRHSGSDGQIEMWVTGVSHRGPFTICHGWLVRVPPPHYVSPPGPIGGLFTQNTRPFLDPMRGGERPIVQANVSYTCNANLLEPFTPPSP</sequence>
<feature type="region of interest" description="Disordered" evidence="1">
    <location>
        <begin position="1"/>
        <end position="27"/>
    </location>
</feature>
<organism evidence="3">
    <name type="scientific">mine drainage metagenome</name>
    <dbReference type="NCBI Taxonomy" id="410659"/>
    <lineage>
        <taxon>unclassified sequences</taxon>
        <taxon>metagenomes</taxon>
        <taxon>ecological metagenomes</taxon>
    </lineage>
</organism>
<name>E6PIH8_9ZZZZ</name>
<accession>E6PIH8</accession>
<protein>
    <submittedName>
        <fullName evidence="3">Uncharacterized protein</fullName>
    </submittedName>
</protein>
<feature type="compositionally biased region" description="Pro residues" evidence="1">
    <location>
        <begin position="153"/>
        <end position="211"/>
    </location>
</feature>
<feature type="compositionally biased region" description="Pro residues" evidence="1">
    <location>
        <begin position="115"/>
        <end position="131"/>
    </location>
</feature>